<evidence type="ECO:0008006" key="3">
    <source>
        <dbReference type="Google" id="ProtNLM"/>
    </source>
</evidence>
<evidence type="ECO:0000313" key="2">
    <source>
        <dbReference type="Proteomes" id="UP000315730"/>
    </source>
</evidence>
<proteinExistence type="predicted"/>
<evidence type="ECO:0000313" key="1">
    <source>
        <dbReference type="EMBL" id="GEC98305.1"/>
    </source>
</evidence>
<sequence length="279" mass="31200">MRLTSVTALQLLGLPVPRGHAWANSLLRGRRPPHAELLARHLESVVHLSWSGARAHSRFPEVRIRKSLDLPTVLGPWLAPLVDPVEALVVAADMMAGWAITAALDALLSRGAVPRAVDPFHRSLLEGTRASQRFVPVTYTPDLVRDLLEQLPPTARAVRAVRAALSRTAPNTWSPMETLVRLIVVAAGFAEQEMNVEVRTPYGTRYLDLGWPERMVAIEFNGQVHNTNHAAYKDEMHRLEVLRDLGWSLRVLVYEDLADARRRAAWVAWLARSLGTPRR</sequence>
<accession>A0A4Y4CZE0</accession>
<name>A0A4Y4CZE0_KOCVA</name>
<reference evidence="1 2" key="1">
    <citation type="submission" date="2019-06" db="EMBL/GenBank/DDBJ databases">
        <title>Whole genome shotgun sequence of Kocuria varians NBRC 15358.</title>
        <authorList>
            <person name="Hosoyama A."/>
            <person name="Uohara A."/>
            <person name="Ohji S."/>
            <person name="Ichikawa N."/>
        </authorList>
    </citation>
    <scope>NUCLEOTIDE SEQUENCE [LARGE SCALE GENOMIC DNA]</scope>
    <source>
        <strain evidence="1 2">NBRC 15358</strain>
    </source>
</reference>
<dbReference type="EMBL" id="BJNW01000003">
    <property type="protein sequence ID" value="GEC98305.1"/>
    <property type="molecule type" value="Genomic_DNA"/>
</dbReference>
<dbReference type="InterPro" id="IPR011335">
    <property type="entry name" value="Restrct_endonuc-II-like"/>
</dbReference>
<comment type="caution">
    <text evidence="1">The sequence shown here is derived from an EMBL/GenBank/DDBJ whole genome shotgun (WGS) entry which is preliminary data.</text>
</comment>
<dbReference type="Proteomes" id="UP000315730">
    <property type="component" value="Unassembled WGS sequence"/>
</dbReference>
<protein>
    <recommendedName>
        <fullName evidence="3">DUF559 domain-containing protein</fullName>
    </recommendedName>
</protein>
<gene>
    <name evidence="1" type="ORF">KVA01_04600</name>
</gene>
<organism evidence="1 2">
    <name type="scientific">Kocuria varians</name>
    <name type="common">Micrococcus varians</name>
    <dbReference type="NCBI Taxonomy" id="1272"/>
    <lineage>
        <taxon>Bacteria</taxon>
        <taxon>Bacillati</taxon>
        <taxon>Actinomycetota</taxon>
        <taxon>Actinomycetes</taxon>
        <taxon>Micrococcales</taxon>
        <taxon>Micrococcaceae</taxon>
        <taxon>Kocuria</taxon>
    </lineage>
</organism>
<dbReference type="AlphaFoldDB" id="A0A4Y4CZE0"/>
<dbReference type="STRING" id="1272.GCA_900014985_01943"/>
<keyword evidence="2" id="KW-1185">Reference proteome</keyword>
<dbReference type="SUPFAM" id="SSF52980">
    <property type="entry name" value="Restriction endonuclease-like"/>
    <property type="match status" value="1"/>
</dbReference>